<dbReference type="PANTHER" id="PTHR46927">
    <property type="entry name" value="AGAP005574-PA"/>
    <property type="match status" value="1"/>
</dbReference>
<dbReference type="PROSITE" id="PS50950">
    <property type="entry name" value="ZF_THAP"/>
    <property type="match status" value="2"/>
</dbReference>
<feature type="domain" description="THAP-type" evidence="10">
    <location>
        <begin position="367"/>
        <end position="455"/>
    </location>
</feature>
<gene>
    <name evidence="12 13" type="primary">LOC116223419</name>
</gene>
<dbReference type="EC" id="3.1.1.96" evidence="1"/>
<dbReference type="InterPro" id="IPR003732">
    <property type="entry name" value="Daa-tRNA_deacyls_DTD"/>
</dbReference>
<evidence type="ECO:0000256" key="1">
    <source>
        <dbReference type="ARBA" id="ARBA00013056"/>
    </source>
</evidence>
<evidence type="ECO:0000256" key="3">
    <source>
        <dbReference type="ARBA" id="ARBA00022771"/>
    </source>
</evidence>
<accession>A0A6P8GLT1</accession>
<dbReference type="SUPFAM" id="SSF69500">
    <property type="entry name" value="DTD-like"/>
    <property type="match status" value="1"/>
</dbReference>
<keyword evidence="3 8" id="KW-0863">Zinc-finger</keyword>
<dbReference type="InterPro" id="IPR023509">
    <property type="entry name" value="DTD-like_sf"/>
</dbReference>
<dbReference type="GO" id="GO:0005737">
    <property type="term" value="C:cytoplasm"/>
    <property type="evidence" value="ECO:0007669"/>
    <property type="project" value="InterPro"/>
</dbReference>
<evidence type="ECO:0000256" key="7">
    <source>
        <dbReference type="ARBA" id="ARBA00048018"/>
    </source>
</evidence>
<protein>
    <recommendedName>
        <fullName evidence="1">D-aminoacyl-tRNA deacylase</fullName>
        <ecNumber evidence="1">3.1.1.96</ecNumber>
    </recommendedName>
</protein>
<dbReference type="GO" id="GO:0008270">
    <property type="term" value="F:zinc ion binding"/>
    <property type="evidence" value="ECO:0007669"/>
    <property type="project" value="UniProtKB-KW"/>
</dbReference>
<dbReference type="SMART" id="SM00692">
    <property type="entry name" value="DM3"/>
    <property type="match status" value="2"/>
</dbReference>
<dbReference type="GO" id="GO:0051499">
    <property type="term" value="F:D-aminoacyl-tRNA deacylase activity"/>
    <property type="evidence" value="ECO:0007669"/>
    <property type="project" value="UniProtKB-EC"/>
</dbReference>
<organism evidence="11 12">
    <name type="scientific">Clupea harengus</name>
    <name type="common">Atlantic herring</name>
    <dbReference type="NCBI Taxonomy" id="7950"/>
    <lineage>
        <taxon>Eukaryota</taxon>
        <taxon>Metazoa</taxon>
        <taxon>Chordata</taxon>
        <taxon>Craniata</taxon>
        <taxon>Vertebrata</taxon>
        <taxon>Euteleostomi</taxon>
        <taxon>Actinopterygii</taxon>
        <taxon>Neopterygii</taxon>
        <taxon>Teleostei</taxon>
        <taxon>Clupei</taxon>
        <taxon>Clupeiformes</taxon>
        <taxon>Clupeoidei</taxon>
        <taxon>Clupeidae</taxon>
        <taxon>Clupea</taxon>
    </lineage>
</organism>
<dbReference type="GO" id="GO:0003677">
    <property type="term" value="F:DNA binding"/>
    <property type="evidence" value="ECO:0007669"/>
    <property type="project" value="UniProtKB-UniRule"/>
</dbReference>
<dbReference type="Gene3D" id="3.50.80.10">
    <property type="entry name" value="D-tyrosyl-tRNA(Tyr) deacylase"/>
    <property type="match status" value="1"/>
</dbReference>
<evidence type="ECO:0000313" key="13">
    <source>
        <dbReference type="RefSeq" id="XP_031435786.1"/>
    </source>
</evidence>
<keyword evidence="2" id="KW-0479">Metal-binding</keyword>
<dbReference type="Gene3D" id="1.10.340.70">
    <property type="match status" value="3"/>
</dbReference>
<evidence type="ECO:0000259" key="10">
    <source>
        <dbReference type="PROSITE" id="PS50950"/>
    </source>
</evidence>
<evidence type="ECO:0000256" key="8">
    <source>
        <dbReference type="PROSITE-ProRule" id="PRU00309"/>
    </source>
</evidence>
<evidence type="ECO:0000313" key="12">
    <source>
        <dbReference type="RefSeq" id="XP_031435785.1"/>
    </source>
</evidence>
<dbReference type="RefSeq" id="XP_031435786.1">
    <property type="nucleotide sequence ID" value="XM_031579926.2"/>
</dbReference>
<dbReference type="SMART" id="SM00980">
    <property type="entry name" value="THAP"/>
    <property type="match status" value="2"/>
</dbReference>
<proteinExistence type="predicted"/>
<comment type="catalytic activity">
    <reaction evidence="6">
        <text>glycyl-tRNA(Ala) + H2O = tRNA(Ala) + glycine + H(+)</text>
        <dbReference type="Rhea" id="RHEA:53744"/>
        <dbReference type="Rhea" id="RHEA-COMP:9657"/>
        <dbReference type="Rhea" id="RHEA-COMP:13640"/>
        <dbReference type="ChEBI" id="CHEBI:15377"/>
        <dbReference type="ChEBI" id="CHEBI:15378"/>
        <dbReference type="ChEBI" id="CHEBI:57305"/>
        <dbReference type="ChEBI" id="CHEBI:78442"/>
        <dbReference type="ChEBI" id="CHEBI:78522"/>
        <dbReference type="EC" id="3.1.1.96"/>
    </reaction>
</comment>
<keyword evidence="4" id="KW-0862">Zinc</keyword>
<evidence type="ECO:0000256" key="9">
    <source>
        <dbReference type="SAM" id="MobiDB-lite"/>
    </source>
</evidence>
<name>A0A6P8GLT1_CLUHA</name>
<evidence type="ECO:0000256" key="2">
    <source>
        <dbReference type="ARBA" id="ARBA00022723"/>
    </source>
</evidence>
<dbReference type="OrthoDB" id="6496718at2759"/>
<keyword evidence="11" id="KW-1185">Reference proteome</keyword>
<dbReference type="KEGG" id="char:116223419"/>
<keyword evidence="5 8" id="KW-0238">DNA-binding</keyword>
<feature type="region of interest" description="Disordered" evidence="9">
    <location>
        <begin position="649"/>
        <end position="678"/>
    </location>
</feature>
<evidence type="ECO:0000256" key="5">
    <source>
        <dbReference type="ARBA" id="ARBA00023125"/>
    </source>
</evidence>
<dbReference type="InterPro" id="IPR006612">
    <property type="entry name" value="THAP_Znf"/>
</dbReference>
<dbReference type="RefSeq" id="XP_031435785.1">
    <property type="nucleotide sequence ID" value="XM_031579925.1"/>
</dbReference>
<dbReference type="Proteomes" id="UP000515152">
    <property type="component" value="Chromosome 14"/>
</dbReference>
<dbReference type="InterPro" id="IPR052224">
    <property type="entry name" value="THAP_domain_protein"/>
</dbReference>
<dbReference type="Pfam" id="PF02580">
    <property type="entry name" value="Tyr_Deacylase"/>
    <property type="match status" value="1"/>
</dbReference>
<dbReference type="PANTHER" id="PTHR46927:SF3">
    <property type="entry name" value="THAP-TYPE DOMAIN-CONTAINING PROTEIN"/>
    <property type="match status" value="1"/>
</dbReference>
<evidence type="ECO:0000313" key="11">
    <source>
        <dbReference type="Proteomes" id="UP000515152"/>
    </source>
</evidence>
<dbReference type="Pfam" id="PF05485">
    <property type="entry name" value="THAP"/>
    <property type="match status" value="2"/>
</dbReference>
<dbReference type="Pfam" id="PF17921">
    <property type="entry name" value="Integrase_H2C2"/>
    <property type="match status" value="3"/>
</dbReference>
<evidence type="ECO:0000256" key="6">
    <source>
        <dbReference type="ARBA" id="ARBA00047676"/>
    </source>
</evidence>
<dbReference type="GeneID" id="116223419"/>
<dbReference type="SUPFAM" id="SSF57716">
    <property type="entry name" value="Glucocorticoid receptor-like (DNA-binding domain)"/>
    <property type="match status" value="2"/>
</dbReference>
<dbReference type="AlphaFoldDB" id="A0A6P8GLT1"/>
<evidence type="ECO:0000256" key="4">
    <source>
        <dbReference type="ARBA" id="ARBA00022833"/>
    </source>
</evidence>
<dbReference type="InterPro" id="IPR041588">
    <property type="entry name" value="Integrase_H2C2"/>
</dbReference>
<feature type="domain" description="THAP-type" evidence="10">
    <location>
        <begin position="116"/>
        <end position="201"/>
    </location>
</feature>
<sequence length="986" mass="111641">MNFQHFNDVEQYLRFGTHRQDHQNQSHIRRASKHFFLKDDGLWHFDGRRQRKVLRSPEEVKYVLKQYHNEERHQSRRVTIKEVTGLFYWGSMRKDVNKWVDNCEGCRQIRQKYCPAPKSNYCICYGCESSLVSNSEDESLTFHRFPISDDERFKLWISYTKRDPWSLTQTSVLCSKHFTEDCFDHSGESVSLKPDAVPTVAMASDIQQESNEDDADPSQDLTEDHIEHPYAMDSERAELGGLGDLLWENDPNSRKDPAFSRYDAVERFLRTGTFSKELIPDMKHYIRRSSKRFCLEGDVLYYCGRTGLRRVLRSRVQVNTVLREHHDNQGHYGAHRCMKNITEKFYWGTLIRDIRLWVGNCQLCLNMDETSQNFHCSVKGCYTQNGPVERSLGLTFHRFPFDDPERLSQWIKNTNRSTWSPHTRSVVCSNHFTEDCFELVGREKLLKSHAVPTLLLGHSRIEEAQGSDVENNLENTQHTFFSKYDAVHKYLSEGAYPQGLNGVEKNTLRRLCQRFAVHDGVLFFTTNCNRRKVVRNKEDVQATLTAYHNEMNHLEVDKCITLISKHFHWGSLRADVRCWIQRCEECSAARAPAPQPCASPASLECDDHEYFSQTQASSPLATDTASSTAGDVEQVKAVAQAEPVESVHLGSGTSGYHAVKRGAPLDSAGLPPKKRRKDGDVLPMSSALQNSQVHLEKVLPVLDRMEPLRARTVLQQCSQPCASPASLECNAHEYFSQTQASSPLATDTVSSTAGDVERVKAVAQAEPVESVHLGSGTSGYHAVKRGAPLDSAGLPPNKLRKDGDVLPMSSALQNSQVHLDKGLPVLDRMEPLHARTVLQQCSQAIIQIHNASYKRIDAGLVIYLSFSKEATEDIIPKMVRTLLGAKLFHVGGGEPSSVLDLPGSVLIVPQDSLTGTLKDCKFKYLQRIDAFNGQRLYKNFVSQCERALASSKRSVEAKCIVKYGVYGQKQTIYLSSDDPLTHVVEF</sequence>
<comment type="catalytic activity">
    <reaction evidence="7">
        <text>a D-aminoacyl-tRNA + H2O = a tRNA + a D-alpha-amino acid + H(+)</text>
        <dbReference type="Rhea" id="RHEA:13953"/>
        <dbReference type="Rhea" id="RHEA-COMP:10123"/>
        <dbReference type="Rhea" id="RHEA-COMP:10124"/>
        <dbReference type="ChEBI" id="CHEBI:15377"/>
        <dbReference type="ChEBI" id="CHEBI:15378"/>
        <dbReference type="ChEBI" id="CHEBI:59871"/>
        <dbReference type="ChEBI" id="CHEBI:78442"/>
        <dbReference type="ChEBI" id="CHEBI:79333"/>
        <dbReference type="EC" id="3.1.1.96"/>
    </reaction>
</comment>
<reference evidence="12 13" key="1">
    <citation type="submission" date="2025-04" db="UniProtKB">
        <authorList>
            <consortium name="RefSeq"/>
        </authorList>
    </citation>
    <scope>IDENTIFICATION</scope>
</reference>